<proteinExistence type="predicted"/>
<dbReference type="Gene3D" id="2.60.40.150">
    <property type="entry name" value="C2 domain"/>
    <property type="match status" value="1"/>
</dbReference>
<feature type="region of interest" description="Disordered" evidence="2">
    <location>
        <begin position="704"/>
        <end position="814"/>
    </location>
</feature>
<comment type="caution">
    <text evidence="5">The sequence shown here is derived from an EMBL/GenBank/DDBJ whole genome shotgun (WGS) entry which is preliminary data.</text>
</comment>
<dbReference type="InterPro" id="IPR000008">
    <property type="entry name" value="C2_dom"/>
</dbReference>
<evidence type="ECO:0000313" key="7">
    <source>
        <dbReference type="Proteomes" id="UP001295794"/>
    </source>
</evidence>
<evidence type="ECO:0000313" key="5">
    <source>
        <dbReference type="EMBL" id="CAK5264411.1"/>
    </source>
</evidence>
<evidence type="ECO:0000256" key="2">
    <source>
        <dbReference type="SAM" id="MobiDB-lite"/>
    </source>
</evidence>
<feature type="domain" description="C2" evidence="3">
    <location>
        <begin position="171"/>
        <end position="304"/>
    </location>
</feature>
<dbReference type="PROSITE" id="PS50018">
    <property type="entry name" value="RAS_GTPASE_ACTIV_2"/>
    <property type="match status" value="1"/>
</dbReference>
<feature type="domain" description="Ras-GAP" evidence="4">
    <location>
        <begin position="362"/>
        <end position="570"/>
    </location>
</feature>
<dbReference type="PANTHER" id="PTHR10194">
    <property type="entry name" value="RAS GTPASE-ACTIVATING PROTEINS"/>
    <property type="match status" value="1"/>
</dbReference>
<keyword evidence="1" id="KW-0343">GTPase activation</keyword>
<dbReference type="Pfam" id="PF00168">
    <property type="entry name" value="C2"/>
    <property type="match status" value="1"/>
</dbReference>
<dbReference type="PROSITE" id="PS50004">
    <property type="entry name" value="C2"/>
    <property type="match status" value="1"/>
</dbReference>
<accession>A0AAD2GVM7</accession>
<evidence type="ECO:0000256" key="1">
    <source>
        <dbReference type="ARBA" id="ARBA00022468"/>
    </source>
</evidence>
<organism evidence="5 7">
    <name type="scientific">Mycena citricolor</name>
    <dbReference type="NCBI Taxonomy" id="2018698"/>
    <lineage>
        <taxon>Eukaryota</taxon>
        <taxon>Fungi</taxon>
        <taxon>Dikarya</taxon>
        <taxon>Basidiomycota</taxon>
        <taxon>Agaricomycotina</taxon>
        <taxon>Agaricomycetes</taxon>
        <taxon>Agaricomycetidae</taxon>
        <taxon>Agaricales</taxon>
        <taxon>Marasmiineae</taxon>
        <taxon>Mycenaceae</taxon>
        <taxon>Mycena</taxon>
    </lineage>
</organism>
<dbReference type="Pfam" id="PF00616">
    <property type="entry name" value="RasGAP"/>
    <property type="match status" value="1"/>
</dbReference>
<feature type="region of interest" description="Disordered" evidence="2">
    <location>
        <begin position="37"/>
        <end position="56"/>
    </location>
</feature>
<evidence type="ECO:0008006" key="8">
    <source>
        <dbReference type="Google" id="ProtNLM"/>
    </source>
</evidence>
<dbReference type="SMART" id="SM00323">
    <property type="entry name" value="RasGAP"/>
    <property type="match status" value="1"/>
</dbReference>
<dbReference type="EMBL" id="CAVNYO010000440">
    <property type="protein sequence ID" value="CAK5280224.1"/>
    <property type="molecule type" value="Genomic_DNA"/>
</dbReference>
<dbReference type="Proteomes" id="UP001295794">
    <property type="component" value="Unassembled WGS sequence"/>
</dbReference>
<dbReference type="SUPFAM" id="SSF48350">
    <property type="entry name" value="GTPase activation domain, GAP"/>
    <property type="match status" value="1"/>
</dbReference>
<name>A0AAD2GVM7_9AGAR</name>
<dbReference type="InterPro" id="IPR035892">
    <property type="entry name" value="C2_domain_sf"/>
</dbReference>
<dbReference type="Gene3D" id="1.10.506.10">
    <property type="entry name" value="GTPase Activation - p120gap, domain 1"/>
    <property type="match status" value="1"/>
</dbReference>
<gene>
    <name evidence="6" type="ORF">MYCIT1_LOCUS30710</name>
    <name evidence="5" type="ORF">MYCIT1_LOCUS4556</name>
</gene>
<protein>
    <recommendedName>
        <fullName evidence="8">Rho GTPase activation protein</fullName>
    </recommendedName>
</protein>
<evidence type="ECO:0000259" key="4">
    <source>
        <dbReference type="PROSITE" id="PS50018"/>
    </source>
</evidence>
<dbReference type="EMBL" id="CAVNYO010000055">
    <property type="protein sequence ID" value="CAK5264411.1"/>
    <property type="molecule type" value="Genomic_DNA"/>
</dbReference>
<dbReference type="InterPro" id="IPR008936">
    <property type="entry name" value="Rho_GTPase_activation_prot"/>
</dbReference>
<evidence type="ECO:0000313" key="6">
    <source>
        <dbReference type="EMBL" id="CAK5280224.1"/>
    </source>
</evidence>
<dbReference type="SUPFAM" id="SSF49562">
    <property type="entry name" value="C2 domain (Calcium/lipid-binding domain, CaLB)"/>
    <property type="match status" value="1"/>
</dbReference>
<reference evidence="5" key="1">
    <citation type="submission" date="2023-11" db="EMBL/GenBank/DDBJ databases">
        <authorList>
            <person name="De Vega J J."/>
            <person name="De Vega J J."/>
        </authorList>
    </citation>
    <scope>NUCLEOTIDE SEQUENCE</scope>
</reference>
<dbReference type="PANTHER" id="PTHR10194:SF60">
    <property type="entry name" value="RAS GTPASE-ACTIVATING PROTEIN RASKOL"/>
    <property type="match status" value="1"/>
</dbReference>
<feature type="compositionally biased region" description="Basic and acidic residues" evidence="2">
    <location>
        <begin position="39"/>
        <end position="56"/>
    </location>
</feature>
<feature type="compositionally biased region" description="Low complexity" evidence="2">
    <location>
        <begin position="723"/>
        <end position="734"/>
    </location>
</feature>
<evidence type="ECO:0000259" key="3">
    <source>
        <dbReference type="PROSITE" id="PS50004"/>
    </source>
</evidence>
<keyword evidence="7" id="KW-1185">Reference proteome</keyword>
<sequence>MSAGLKEFLVSAEIYVSPNAAGAAALGFRKPAIPKRKVDKRDSVRPGAPDDKKLREKNSWHTLARGTSGSGQWRQATCTLTEEGSRCLLNIYIDDSFLFQTVFIHLLNNTDIRFTDRSLFFRKDCLGIFCLGSQRWVSNSAHPAEPVYLQFSNTDTCSTWLALLRSYTIPEIYGRQLRADEGGSYRMWRQVELTVIQARNLGNPRPFDPAGAAVIGGSEEADPVDLKVSCEIHLNTMLCGRTTLKKGLNTPDWHEQFTFPDLPPFDTLDIFVWKETKLPRPTLMGSVRVTLSNFKRGEAIEGWFPVLLPGPTASDLQVGDIRLKIKVDEEIILPYAEYTNLLQTFRTRNFLDWLSDFDTKLKLKNLSHQFISIAVARDDLIEQVQETAKREVDGTPTSHQTLFRGNTTFSRVMESCMSWYGKAFLEASIGRVLRRLCADKVKIEVDFQRGTKGGKEKSSREVERNVDSLVYWCREFWNQIYAVRMECPIEMRRLFQTVREQVTKNYRISENDSPENRELPLKSVSAFCFLRFIVPAILNPHLFDLCPGLPDANVRRSLTSIAKVILSIANLTSSVQKEDYMRNVKDLMLDSRPAMVDYLMTVSRADRVAVASPSHHWKHDDSPDGEVHQRLAVVNALRTRRMLMPVLSRESIPMPAVPDVPKQLAIIASAVIRNARVNCPDDPVLHDFCQRCIEVEESALRRVSQMASRMGTEAERTRRPEHSSSLSVSASMPSPRKPRRPSTAPDRAAAGRRAVPQPSVQSPSGWAETAANVHAHRRARSSSTDSVSYPANPLSLEAEEEKKKRGIFGMKWRK</sequence>
<dbReference type="AlphaFoldDB" id="A0AAD2GVM7"/>
<dbReference type="InterPro" id="IPR001936">
    <property type="entry name" value="RasGAP_dom"/>
</dbReference>
<dbReference type="InterPro" id="IPR039360">
    <property type="entry name" value="Ras_GTPase"/>
</dbReference>
<dbReference type="GO" id="GO:0005096">
    <property type="term" value="F:GTPase activator activity"/>
    <property type="evidence" value="ECO:0007669"/>
    <property type="project" value="UniProtKB-KW"/>
</dbReference>
<feature type="compositionally biased region" description="Basic and acidic residues" evidence="2">
    <location>
        <begin position="712"/>
        <end position="722"/>
    </location>
</feature>
<dbReference type="SMART" id="SM00239">
    <property type="entry name" value="C2"/>
    <property type="match status" value="1"/>
</dbReference>